<dbReference type="AlphaFoldDB" id="K2K6F0"/>
<dbReference type="Proteomes" id="UP000006746">
    <property type="component" value="Unassembled WGS sequence"/>
</dbReference>
<evidence type="ECO:0000313" key="3">
    <source>
        <dbReference type="Proteomes" id="UP000006746"/>
    </source>
</evidence>
<reference evidence="2 3" key="1">
    <citation type="journal article" date="2012" name="J. Bacteriol.">
        <title>Genome Sequence of Oceanibaculum indicum Type Strain P24.</title>
        <authorList>
            <person name="Lai Q."/>
            <person name="Shao Z."/>
        </authorList>
    </citation>
    <scope>NUCLEOTIDE SEQUENCE [LARGE SCALE GENOMIC DNA]</scope>
    <source>
        <strain evidence="2 3">P24</strain>
    </source>
</reference>
<name>K2K6F0_9PROT</name>
<feature type="region of interest" description="Disordered" evidence="1">
    <location>
        <begin position="60"/>
        <end position="79"/>
    </location>
</feature>
<feature type="compositionally biased region" description="Basic residues" evidence="1">
    <location>
        <begin position="62"/>
        <end position="78"/>
    </location>
</feature>
<dbReference type="RefSeq" id="WP_008943172.1">
    <property type="nucleotide sequence ID" value="NZ_AMRL01000002.1"/>
</dbReference>
<dbReference type="EMBL" id="AMRL01000002">
    <property type="protein sequence ID" value="EKE78449.1"/>
    <property type="molecule type" value="Genomic_DNA"/>
</dbReference>
<protein>
    <submittedName>
        <fullName evidence="2">Mu-like prophage protein gp16</fullName>
    </submittedName>
</protein>
<dbReference type="eggNOG" id="COG4382">
    <property type="taxonomic scope" value="Bacteria"/>
</dbReference>
<accession>K2K6F0</accession>
<comment type="caution">
    <text evidence="2">The sequence shown here is derived from an EMBL/GenBank/DDBJ whole genome shotgun (WGS) entry which is preliminary data.</text>
</comment>
<proteinExistence type="predicted"/>
<organism evidence="2 3">
    <name type="scientific">Oceanibaculum indicum P24</name>
    <dbReference type="NCBI Taxonomy" id="1207063"/>
    <lineage>
        <taxon>Bacteria</taxon>
        <taxon>Pseudomonadati</taxon>
        <taxon>Pseudomonadota</taxon>
        <taxon>Alphaproteobacteria</taxon>
        <taxon>Rhodospirillales</taxon>
        <taxon>Oceanibaculaceae</taxon>
        <taxon>Oceanibaculum</taxon>
    </lineage>
</organism>
<dbReference type="Pfam" id="PF06252">
    <property type="entry name" value="GemA"/>
    <property type="match status" value="1"/>
</dbReference>
<gene>
    <name evidence="2" type="ORF">P24_02776</name>
</gene>
<keyword evidence="3" id="KW-1185">Reference proteome</keyword>
<sequence>MTAASKINPKTFGAIHASRKQIAGLADDTAWRALLVRVTGKDSLRTMTGPQLGKVIDELHRQGARKTPPKRAFKGRTRKLADSDQAQKIRALWLALWHLGCIADSSEEALAAFVKRQAKVDALEWLPADKAAGVIEALKGWLARPAGKGGGGVSWSSQPPISDRQAVVEAQWRRLLDLDAIAQPHIGWWDMAYRMRAAPAAPQFYSTKDWDSVIAVYGRFIRKALAKAQAGRKDADG</sequence>
<evidence type="ECO:0000256" key="1">
    <source>
        <dbReference type="SAM" id="MobiDB-lite"/>
    </source>
</evidence>
<evidence type="ECO:0000313" key="2">
    <source>
        <dbReference type="EMBL" id="EKE78449.1"/>
    </source>
</evidence>
<dbReference type="STRING" id="1207063.P24_02776"/>
<dbReference type="InterPro" id="IPR009363">
    <property type="entry name" value="Phage_Mu_Gp16"/>
</dbReference>